<accession>A0ACB9BS54</accession>
<reference evidence="1 2" key="2">
    <citation type="journal article" date="2022" name="Mol. Ecol. Resour.">
        <title>The genomes of chicory, endive, great burdock and yacon provide insights into Asteraceae paleo-polyploidization history and plant inulin production.</title>
        <authorList>
            <person name="Fan W."/>
            <person name="Wang S."/>
            <person name="Wang H."/>
            <person name="Wang A."/>
            <person name="Jiang F."/>
            <person name="Liu H."/>
            <person name="Zhao H."/>
            <person name="Xu D."/>
            <person name="Zhang Y."/>
        </authorList>
    </citation>
    <scope>NUCLEOTIDE SEQUENCE [LARGE SCALE GENOMIC DNA]</scope>
    <source>
        <strain evidence="2">cv. Yunnan</strain>
        <tissue evidence="1">Leaves</tissue>
    </source>
</reference>
<sequence>MEHKGLLQSDELYKYILETNVYPHEPEPLKEIRALTASHRLLFMGTSPDAGQMIEMLLKLTGAKKTLELEVYTGYSLLLTALTIPEDGKIVAIDVNREFYEIGRPVIEKVGVEHKINFIESEAIPALDKLLQDPDNKGSFDYVFVDADKVNYLNYHDKVMKLVKVNGIIVYDNTLWYGSVAKSEDSVPEILKEGRTNLLKFNKALAEDPRVKISTAPLGDGITVCRRVY</sequence>
<dbReference type="Proteomes" id="UP001056120">
    <property type="component" value="Linkage Group LG22"/>
</dbReference>
<reference evidence="2" key="1">
    <citation type="journal article" date="2022" name="Mol. Ecol. Resour.">
        <title>The genomes of chicory, endive, great burdock and yacon provide insights into Asteraceae palaeo-polyploidization history and plant inulin production.</title>
        <authorList>
            <person name="Fan W."/>
            <person name="Wang S."/>
            <person name="Wang H."/>
            <person name="Wang A."/>
            <person name="Jiang F."/>
            <person name="Liu H."/>
            <person name="Zhao H."/>
            <person name="Xu D."/>
            <person name="Zhang Y."/>
        </authorList>
    </citation>
    <scope>NUCLEOTIDE SEQUENCE [LARGE SCALE GENOMIC DNA]</scope>
    <source>
        <strain evidence="2">cv. Yunnan</strain>
    </source>
</reference>
<evidence type="ECO:0000313" key="1">
    <source>
        <dbReference type="EMBL" id="KAI3724822.1"/>
    </source>
</evidence>
<gene>
    <name evidence="1" type="ORF">L1987_64589</name>
</gene>
<comment type="caution">
    <text evidence="1">The sequence shown here is derived from an EMBL/GenBank/DDBJ whole genome shotgun (WGS) entry which is preliminary data.</text>
</comment>
<proteinExistence type="predicted"/>
<dbReference type="EMBL" id="CM042039">
    <property type="protein sequence ID" value="KAI3724822.1"/>
    <property type="molecule type" value="Genomic_DNA"/>
</dbReference>
<keyword evidence="2" id="KW-1185">Reference proteome</keyword>
<name>A0ACB9BS54_9ASTR</name>
<organism evidence="1 2">
    <name type="scientific">Smallanthus sonchifolius</name>
    <dbReference type="NCBI Taxonomy" id="185202"/>
    <lineage>
        <taxon>Eukaryota</taxon>
        <taxon>Viridiplantae</taxon>
        <taxon>Streptophyta</taxon>
        <taxon>Embryophyta</taxon>
        <taxon>Tracheophyta</taxon>
        <taxon>Spermatophyta</taxon>
        <taxon>Magnoliopsida</taxon>
        <taxon>eudicotyledons</taxon>
        <taxon>Gunneridae</taxon>
        <taxon>Pentapetalae</taxon>
        <taxon>asterids</taxon>
        <taxon>campanulids</taxon>
        <taxon>Asterales</taxon>
        <taxon>Asteraceae</taxon>
        <taxon>Asteroideae</taxon>
        <taxon>Heliantheae alliance</taxon>
        <taxon>Millerieae</taxon>
        <taxon>Smallanthus</taxon>
    </lineage>
</organism>
<protein>
    <submittedName>
        <fullName evidence="1">Uncharacterized protein</fullName>
    </submittedName>
</protein>
<evidence type="ECO:0000313" key="2">
    <source>
        <dbReference type="Proteomes" id="UP001056120"/>
    </source>
</evidence>